<dbReference type="KEGG" id="cci:CC1G_00741"/>
<organism evidence="2 3">
    <name type="scientific">Coprinopsis cinerea (strain Okayama-7 / 130 / ATCC MYA-4618 / FGSC 9003)</name>
    <name type="common">Inky cap fungus</name>
    <name type="synonym">Hormographiella aspergillata</name>
    <dbReference type="NCBI Taxonomy" id="240176"/>
    <lineage>
        <taxon>Eukaryota</taxon>
        <taxon>Fungi</taxon>
        <taxon>Dikarya</taxon>
        <taxon>Basidiomycota</taxon>
        <taxon>Agaricomycotina</taxon>
        <taxon>Agaricomycetes</taxon>
        <taxon>Agaricomycetidae</taxon>
        <taxon>Agaricales</taxon>
        <taxon>Agaricineae</taxon>
        <taxon>Psathyrellaceae</taxon>
        <taxon>Coprinopsis</taxon>
    </lineage>
</organism>
<dbReference type="InParanoid" id="A8N3I5"/>
<dbReference type="GeneID" id="6005995"/>
<accession>A8N3I5</accession>
<gene>
    <name evidence="2" type="ORF">CC1G_00741</name>
</gene>
<protein>
    <recommendedName>
        <fullName evidence="1">Small nuclear ribonucleoprotein Prp3 C-terminal domain-containing protein</fullName>
    </recommendedName>
</protein>
<dbReference type="VEuPathDB" id="FungiDB:CC1G_00741"/>
<proteinExistence type="predicted"/>
<dbReference type="InterPro" id="IPR059181">
    <property type="entry name" value="RWDD2A-B_C"/>
</dbReference>
<dbReference type="InterPro" id="IPR017359">
    <property type="entry name" value="Phi-like"/>
</dbReference>
<name>A8N3I5_COPC7</name>
<dbReference type="InterPro" id="IPR010541">
    <property type="entry name" value="Prp3_C"/>
</dbReference>
<dbReference type="STRING" id="240176.A8N3I5"/>
<sequence length="280" mass="32143">MSSTTMNPESRLEELQMIRYSLLPEETLEFVHDPEFWDEVLNDADVETVSQRDAERFASAIFTLKIAGVDNVWLQVTLPVGSSGAPIVSVKSDTLPRTELESWQRLVNEKVEEARETEFGLYNILSSQLLPLLHEFEPDEPKPSEKDAPRRHQPVAQPKIYHVLFTSHHLISPKKRRSLQQWTSSLRLSGFAKVGYPGLIYAQGDQENLEEFVSNVKAMQWLALKVRFVEPLPERYLVDGEPQLGGWREFQRVGEVVEEMKKLKREDFIFDMGIGSSNTD</sequence>
<dbReference type="Proteomes" id="UP000001861">
    <property type="component" value="Unassembled WGS sequence"/>
</dbReference>
<evidence type="ECO:0000313" key="3">
    <source>
        <dbReference type="Proteomes" id="UP000001861"/>
    </source>
</evidence>
<dbReference type="eggNOG" id="ENOG502SETM">
    <property type="taxonomic scope" value="Eukaryota"/>
</dbReference>
<feature type="domain" description="Small nuclear ribonucleoprotein Prp3 C-terminal" evidence="1">
    <location>
        <begin position="164"/>
        <end position="222"/>
    </location>
</feature>
<dbReference type="OMA" id="VIYCEGA"/>
<reference evidence="2 3" key="1">
    <citation type="journal article" date="2010" name="Proc. Natl. Acad. Sci. U.S.A.">
        <title>Insights into evolution of multicellular fungi from the assembled chromosomes of the mushroom Coprinopsis cinerea (Coprinus cinereus).</title>
        <authorList>
            <person name="Stajich J.E."/>
            <person name="Wilke S.K."/>
            <person name="Ahren D."/>
            <person name="Au C.H."/>
            <person name="Birren B.W."/>
            <person name="Borodovsky M."/>
            <person name="Burns C."/>
            <person name="Canback B."/>
            <person name="Casselton L.A."/>
            <person name="Cheng C.K."/>
            <person name="Deng J."/>
            <person name="Dietrich F.S."/>
            <person name="Fargo D.C."/>
            <person name="Farman M.L."/>
            <person name="Gathman A.C."/>
            <person name="Goldberg J."/>
            <person name="Guigo R."/>
            <person name="Hoegger P.J."/>
            <person name="Hooker J.B."/>
            <person name="Huggins A."/>
            <person name="James T.Y."/>
            <person name="Kamada T."/>
            <person name="Kilaru S."/>
            <person name="Kodira C."/>
            <person name="Kues U."/>
            <person name="Kupfer D."/>
            <person name="Kwan H.S."/>
            <person name="Lomsadze A."/>
            <person name="Li W."/>
            <person name="Lilly W.W."/>
            <person name="Ma L.J."/>
            <person name="Mackey A.J."/>
            <person name="Manning G."/>
            <person name="Martin F."/>
            <person name="Muraguchi H."/>
            <person name="Natvig D.O."/>
            <person name="Palmerini H."/>
            <person name="Ramesh M.A."/>
            <person name="Rehmeyer C.J."/>
            <person name="Roe B.A."/>
            <person name="Shenoy N."/>
            <person name="Stanke M."/>
            <person name="Ter-Hovhannisyan V."/>
            <person name="Tunlid A."/>
            <person name="Velagapudi R."/>
            <person name="Vision T.J."/>
            <person name="Zeng Q."/>
            <person name="Zolan M.E."/>
            <person name="Pukkila P.J."/>
        </authorList>
    </citation>
    <scope>NUCLEOTIDE SEQUENCE [LARGE SCALE GENOMIC DNA]</scope>
    <source>
        <strain evidence="3">Okayama-7 / 130 / ATCC MYA-4618 / FGSC 9003</strain>
    </source>
</reference>
<comment type="caution">
    <text evidence="2">The sequence shown here is derived from an EMBL/GenBank/DDBJ whole genome shotgun (WGS) entry which is preliminary data.</text>
</comment>
<dbReference type="RefSeq" id="XP_001829562.1">
    <property type="nucleotide sequence ID" value="XM_001829510.1"/>
</dbReference>
<dbReference type="Pfam" id="PF06544">
    <property type="entry name" value="Prp3_C"/>
    <property type="match status" value="1"/>
</dbReference>
<evidence type="ECO:0000313" key="2">
    <source>
        <dbReference type="EMBL" id="EAU92522.1"/>
    </source>
</evidence>
<dbReference type="PANTHER" id="PTHR15955:SF8">
    <property type="entry name" value="RWD DOMAIN-CONTAINING PROTEIN 2B-RELATED"/>
    <property type="match status" value="1"/>
</dbReference>
<dbReference type="CDD" id="cd24163">
    <property type="entry name" value="RWDD2_C"/>
    <property type="match status" value="1"/>
</dbReference>
<keyword evidence="3" id="KW-1185">Reference proteome</keyword>
<dbReference type="PANTHER" id="PTHR15955">
    <property type="entry name" value="RWD DOMAIN CONTAINING PROTEIN 2"/>
    <property type="match status" value="1"/>
</dbReference>
<dbReference type="OrthoDB" id="432412at2759"/>
<dbReference type="EMBL" id="AACS02000001">
    <property type="protein sequence ID" value="EAU92522.1"/>
    <property type="molecule type" value="Genomic_DNA"/>
</dbReference>
<evidence type="ECO:0000259" key="1">
    <source>
        <dbReference type="Pfam" id="PF06544"/>
    </source>
</evidence>
<dbReference type="AlphaFoldDB" id="A8N3I5"/>